<dbReference type="Pfam" id="PF01717">
    <property type="entry name" value="Meth_synt_2"/>
    <property type="match status" value="1"/>
</dbReference>
<dbReference type="PANTHER" id="PTHR43844">
    <property type="entry name" value="METHIONINE SYNTHASE"/>
    <property type="match status" value="1"/>
</dbReference>
<protein>
    <submittedName>
        <fullName evidence="2">Methionine synthase</fullName>
    </submittedName>
</protein>
<dbReference type="RefSeq" id="WP_420242682.1">
    <property type="nucleotide sequence ID" value="NZ_BOPV01000001.1"/>
</dbReference>
<sequence length="384" mass="42114">MLISRDRILTTHVGSLPRPADVTDLLFAEERGDPLDPAEFEIVVGKATREIVRRQRDVGIDTVSDGEMSKISYATYIRHRLTGFEGDSPRRVPADLEAYPDFMGRAAKTGGTPSYARPRCVGPIAVKTMAPLEADLRRFRAALDATPSPDAFMNAAAPGVIALFQPNEFYPDDDAYLDAIAAAMRVEYEAIARAGLVVQIDSPDLALGRHMMFKDRSEAAFLVRIERHIEVLNAALVAVPKAQVRVHVCWGNYEGPHHCDIELERILPTLLKLKAGGLSFEGANPRHAHEWASWTRVQVPDDVVLIPGVLDSTTNFVEHPQLVAERIERFASVVGRERVIAGSDCGFSTFAGFGTVHPEIAFAKLASLVEGAAIASERLWRQAA</sequence>
<comment type="caution">
    <text evidence="2">The sequence shown here is derived from an EMBL/GenBank/DDBJ whole genome shotgun (WGS) entry which is preliminary data.</text>
</comment>
<feature type="domain" description="Cobalamin-independent methionine synthase MetE C-terminal/archaeal" evidence="1">
    <location>
        <begin position="175"/>
        <end position="350"/>
    </location>
</feature>
<dbReference type="CDD" id="cd03311">
    <property type="entry name" value="CIMS_C_terminal_like"/>
    <property type="match status" value="1"/>
</dbReference>
<dbReference type="PANTHER" id="PTHR43844:SF2">
    <property type="entry name" value="SYNTHASE, VITAMIN-B12 INDEPENDENT, PUTATIVE (AFU_ORTHOLOGUE AFUA_3G12060)-RELATED"/>
    <property type="match status" value="1"/>
</dbReference>
<name>A0A8S8XCJ8_9PROT</name>
<accession>A0A8S8XCJ8</accession>
<dbReference type="GO" id="GO:0003871">
    <property type="term" value="F:5-methyltetrahydropteroyltriglutamate-homocysteine S-methyltransferase activity"/>
    <property type="evidence" value="ECO:0007669"/>
    <property type="project" value="InterPro"/>
</dbReference>
<dbReference type="SUPFAM" id="SSF51726">
    <property type="entry name" value="UROD/MetE-like"/>
    <property type="match status" value="1"/>
</dbReference>
<proteinExistence type="predicted"/>
<evidence type="ECO:0000313" key="2">
    <source>
        <dbReference type="EMBL" id="GIL39581.1"/>
    </source>
</evidence>
<dbReference type="AlphaFoldDB" id="A0A8S8XCJ8"/>
<dbReference type="GO" id="GO:0009086">
    <property type="term" value="P:methionine biosynthetic process"/>
    <property type="evidence" value="ECO:0007669"/>
    <property type="project" value="InterPro"/>
</dbReference>
<organism evidence="2 3">
    <name type="scientific">Roseiterribacter gracilis</name>
    <dbReference type="NCBI Taxonomy" id="2812848"/>
    <lineage>
        <taxon>Bacteria</taxon>
        <taxon>Pseudomonadati</taxon>
        <taxon>Pseudomonadota</taxon>
        <taxon>Alphaproteobacteria</taxon>
        <taxon>Rhodospirillales</taxon>
        <taxon>Roseiterribacteraceae</taxon>
        <taxon>Roseiterribacter</taxon>
    </lineage>
</organism>
<dbReference type="Proteomes" id="UP000681075">
    <property type="component" value="Unassembled WGS sequence"/>
</dbReference>
<dbReference type="InterPro" id="IPR038071">
    <property type="entry name" value="UROD/MetE-like_sf"/>
</dbReference>
<keyword evidence="3" id="KW-1185">Reference proteome</keyword>
<dbReference type="EMBL" id="BOPV01000001">
    <property type="protein sequence ID" value="GIL39581.1"/>
    <property type="molecule type" value="Genomic_DNA"/>
</dbReference>
<gene>
    <name evidence="2" type="ORF">TMPK1_18180</name>
</gene>
<evidence type="ECO:0000313" key="3">
    <source>
        <dbReference type="Proteomes" id="UP000681075"/>
    </source>
</evidence>
<evidence type="ECO:0000259" key="1">
    <source>
        <dbReference type="Pfam" id="PF01717"/>
    </source>
</evidence>
<dbReference type="GO" id="GO:0008270">
    <property type="term" value="F:zinc ion binding"/>
    <property type="evidence" value="ECO:0007669"/>
    <property type="project" value="InterPro"/>
</dbReference>
<dbReference type="Gene3D" id="3.20.20.210">
    <property type="match status" value="1"/>
</dbReference>
<dbReference type="InterPro" id="IPR002629">
    <property type="entry name" value="Met_Synth_C/arc"/>
</dbReference>
<reference evidence="2" key="1">
    <citation type="submission" date="2021-02" db="EMBL/GenBank/DDBJ databases">
        <title>Genome sequence of Rhodospirillales sp. strain TMPK1 isolated from soil.</title>
        <authorList>
            <person name="Nakai R."/>
            <person name="Kusada H."/>
            <person name="Tamaki H."/>
        </authorList>
    </citation>
    <scope>NUCLEOTIDE SEQUENCE</scope>
    <source>
        <strain evidence="2">TMPK1</strain>
    </source>
</reference>